<keyword evidence="3" id="KW-1185">Reference proteome</keyword>
<evidence type="ECO:0000256" key="1">
    <source>
        <dbReference type="SAM" id="Phobius"/>
    </source>
</evidence>
<dbReference type="RefSeq" id="WP_089880012.1">
    <property type="nucleotide sequence ID" value="NZ_FNPF01000003.1"/>
</dbReference>
<reference evidence="2 3" key="1">
    <citation type="submission" date="2016-10" db="EMBL/GenBank/DDBJ databases">
        <authorList>
            <person name="de Groot N.N."/>
        </authorList>
    </citation>
    <scope>NUCLEOTIDE SEQUENCE [LARGE SCALE GENOMIC DNA]</scope>
    <source>
        <strain evidence="2 3">DSM 26880</strain>
    </source>
</reference>
<evidence type="ECO:0000313" key="3">
    <source>
        <dbReference type="Proteomes" id="UP000199286"/>
    </source>
</evidence>
<evidence type="ECO:0000313" key="2">
    <source>
        <dbReference type="EMBL" id="SDY07529.1"/>
    </source>
</evidence>
<feature type="transmembrane region" description="Helical" evidence="1">
    <location>
        <begin position="42"/>
        <end position="63"/>
    </location>
</feature>
<dbReference type="Pfam" id="PF17272">
    <property type="entry name" value="DUF5337"/>
    <property type="match status" value="1"/>
</dbReference>
<dbReference type="EMBL" id="FNPF01000003">
    <property type="protein sequence ID" value="SDY07529.1"/>
    <property type="molecule type" value="Genomic_DNA"/>
</dbReference>
<dbReference type="Proteomes" id="UP000199286">
    <property type="component" value="Unassembled WGS sequence"/>
</dbReference>
<proteinExistence type="predicted"/>
<dbReference type="InterPro" id="IPR020308">
    <property type="entry name" value="Uncharacterised_Ynq1"/>
</dbReference>
<accession>A0A1H3GYS8</accession>
<organism evidence="2 3">
    <name type="scientific">Citreimonas salinaria</name>
    <dbReference type="NCBI Taxonomy" id="321339"/>
    <lineage>
        <taxon>Bacteria</taxon>
        <taxon>Pseudomonadati</taxon>
        <taxon>Pseudomonadota</taxon>
        <taxon>Alphaproteobacteria</taxon>
        <taxon>Rhodobacterales</taxon>
        <taxon>Roseobacteraceae</taxon>
        <taxon>Citreimonas</taxon>
    </lineage>
</organism>
<keyword evidence="1" id="KW-0472">Membrane</keyword>
<name>A0A1H3GYS8_9RHOB</name>
<gene>
    <name evidence="2" type="ORF">SAMN05444340_10383</name>
</gene>
<sequence>MSSADHSRRGRRVALFVAGLGLAWIAIIAIGEALDLTQRVRALLDLIVLAGFGWAIWMIYGLWRDRREHHED</sequence>
<keyword evidence="1" id="KW-1133">Transmembrane helix</keyword>
<feature type="transmembrane region" description="Helical" evidence="1">
    <location>
        <begin position="12"/>
        <end position="30"/>
    </location>
</feature>
<keyword evidence="1" id="KW-0812">Transmembrane</keyword>
<dbReference type="AlphaFoldDB" id="A0A1H3GYS8"/>
<dbReference type="OrthoDB" id="7658896at2"/>
<protein>
    <submittedName>
        <fullName evidence="2">Uncharacterized protein</fullName>
    </submittedName>
</protein>
<dbReference type="STRING" id="321339.SAMN05444340_10383"/>